<dbReference type="Pfam" id="PF01738">
    <property type="entry name" value="DLH"/>
    <property type="match status" value="1"/>
</dbReference>
<accession>A0ABS5XZ95</accession>
<gene>
    <name evidence="3" type="ORF">IXB28_01830</name>
</gene>
<keyword evidence="3" id="KW-0378">Hydrolase</keyword>
<keyword evidence="4" id="KW-1185">Reference proteome</keyword>
<dbReference type="EMBL" id="JADOER010000003">
    <property type="protein sequence ID" value="MBT9310932.1"/>
    <property type="molecule type" value="Genomic_DNA"/>
</dbReference>
<dbReference type="PANTHER" id="PTHR46623">
    <property type="entry name" value="CARBOXYMETHYLENEBUTENOLIDASE-RELATED"/>
    <property type="match status" value="1"/>
</dbReference>
<dbReference type="PROSITE" id="PS51257">
    <property type="entry name" value="PROKAR_LIPOPROTEIN"/>
    <property type="match status" value="1"/>
</dbReference>
<dbReference type="GO" id="GO:0016787">
    <property type="term" value="F:hydrolase activity"/>
    <property type="evidence" value="ECO:0007669"/>
    <property type="project" value="UniProtKB-KW"/>
</dbReference>
<dbReference type="Gene3D" id="3.40.50.1820">
    <property type="entry name" value="alpha/beta hydrolase"/>
    <property type="match status" value="1"/>
</dbReference>
<organism evidence="3 4">
    <name type="scientific">Leptothoe kymatousa TAU-MAC 1615</name>
    <dbReference type="NCBI Taxonomy" id="2364775"/>
    <lineage>
        <taxon>Bacteria</taxon>
        <taxon>Bacillati</taxon>
        <taxon>Cyanobacteriota</taxon>
        <taxon>Cyanophyceae</taxon>
        <taxon>Nodosilineales</taxon>
        <taxon>Cymatolegaceae</taxon>
        <taxon>Leptothoe</taxon>
        <taxon>Leptothoe kymatousa</taxon>
    </lineage>
</organism>
<evidence type="ECO:0000313" key="4">
    <source>
        <dbReference type="Proteomes" id="UP001196661"/>
    </source>
</evidence>
<keyword evidence="1" id="KW-0732">Signal</keyword>
<dbReference type="InterPro" id="IPR002925">
    <property type="entry name" value="Dienelactn_hydro"/>
</dbReference>
<dbReference type="InterPro" id="IPR051049">
    <property type="entry name" value="Dienelactone_hydrolase-like"/>
</dbReference>
<feature type="chain" id="PRO_5047527210" evidence="1">
    <location>
        <begin position="22"/>
        <end position="294"/>
    </location>
</feature>
<feature type="domain" description="Dienelactone hydrolase" evidence="2">
    <location>
        <begin position="77"/>
        <end position="290"/>
    </location>
</feature>
<evidence type="ECO:0000259" key="2">
    <source>
        <dbReference type="Pfam" id="PF01738"/>
    </source>
</evidence>
<dbReference type="SUPFAM" id="SSF53474">
    <property type="entry name" value="alpha/beta-Hydrolases"/>
    <property type="match status" value="1"/>
</dbReference>
<name>A0ABS5XZ95_9CYAN</name>
<evidence type="ECO:0000256" key="1">
    <source>
        <dbReference type="SAM" id="SignalP"/>
    </source>
</evidence>
<dbReference type="PANTHER" id="PTHR46623:SF6">
    <property type="entry name" value="ALPHA_BETA-HYDROLASES SUPERFAMILY PROTEIN"/>
    <property type="match status" value="1"/>
</dbReference>
<dbReference type="Proteomes" id="UP001196661">
    <property type="component" value="Unassembled WGS sequence"/>
</dbReference>
<feature type="signal peptide" evidence="1">
    <location>
        <begin position="1"/>
        <end position="21"/>
    </location>
</feature>
<comment type="caution">
    <text evidence="3">The sequence shown here is derived from an EMBL/GenBank/DDBJ whole genome shotgun (WGS) entry which is preliminary data.</text>
</comment>
<protein>
    <submittedName>
        <fullName evidence="3">Dienelactone hydrolase family protein</fullName>
    </submittedName>
</protein>
<dbReference type="InterPro" id="IPR029058">
    <property type="entry name" value="AB_hydrolase_fold"/>
</dbReference>
<sequence>MRKLLGLALTTALLAIGCTLINPSTSSQTPAAASPSAAMAELHKDDVPVASPIAKDVDPDTVTTEDVTYGTLGDVPFTGYLAKPADASAPLPGLIVIQEWWGLNDNIRTMTRRLAAEGYTALAVDLYDGAVADNPADAKTLVQAAIQNSDRLTQNVVAAYNYLVNDQQTPTVGSIGWCFGGSWSLNTALALPTELDAAVIYYGGQVSTDAATLEPLQMPIQGHFGSLDTNPSPETVQVFESVLNDLDKDAQIYMYEGANHAFANPSGTRYNAEAAELAWERTMAFLNEYLQDPS</sequence>
<evidence type="ECO:0000313" key="3">
    <source>
        <dbReference type="EMBL" id="MBT9310932.1"/>
    </source>
</evidence>
<proteinExistence type="predicted"/>
<reference evidence="3 4" key="1">
    <citation type="journal article" date="2021" name="Mar. Drugs">
        <title>Genome Reduction and Secondary Metabolism of the Marine Sponge-Associated Cyanobacterium Leptothoe.</title>
        <authorList>
            <person name="Konstantinou D."/>
            <person name="Popin R.V."/>
            <person name="Fewer D.P."/>
            <person name="Sivonen K."/>
            <person name="Gkelis S."/>
        </authorList>
    </citation>
    <scope>NUCLEOTIDE SEQUENCE [LARGE SCALE GENOMIC DNA]</scope>
    <source>
        <strain evidence="3 4">TAU-MAC 1615</strain>
    </source>
</reference>